<keyword evidence="4" id="KW-1185">Reference proteome</keyword>
<keyword evidence="2" id="KW-0812">Transmembrane</keyword>
<dbReference type="Proteomes" id="UP000318055">
    <property type="component" value="Chromosome"/>
</dbReference>
<keyword evidence="2" id="KW-1133">Transmembrane helix</keyword>
<evidence type="ECO:0000256" key="1">
    <source>
        <dbReference type="SAM" id="MobiDB-lite"/>
    </source>
</evidence>
<dbReference type="OrthoDB" id="7569864at2"/>
<keyword evidence="2" id="KW-0472">Membrane</keyword>
<accession>A0A518RIP7</accession>
<evidence type="ECO:0000256" key="2">
    <source>
        <dbReference type="SAM" id="Phobius"/>
    </source>
</evidence>
<name>A0A518RIP7_9SPHN</name>
<dbReference type="AlphaFoldDB" id="A0A518RIP7"/>
<dbReference type="EMBL" id="CP042239">
    <property type="protein sequence ID" value="QDX27314.1"/>
    <property type="molecule type" value="Genomic_DNA"/>
</dbReference>
<proteinExistence type="predicted"/>
<feature type="compositionally biased region" description="Basic and acidic residues" evidence="1">
    <location>
        <begin position="49"/>
        <end position="60"/>
    </location>
</feature>
<dbReference type="KEGG" id="ssua:FPZ54_15750"/>
<evidence type="ECO:0000313" key="3">
    <source>
        <dbReference type="EMBL" id="QDX27314.1"/>
    </source>
</evidence>
<reference evidence="3 4" key="1">
    <citation type="submission" date="2019-07" db="EMBL/GenBank/DDBJ databases">
        <title>Sphingomonas alkalisoli sp. nov., isolated from rhizosphere soil of Suaedae salsa.</title>
        <authorList>
            <person name="Zhang H."/>
            <person name="Xu L."/>
            <person name="Zhang J.-X."/>
            <person name="Sun J.-Q."/>
        </authorList>
    </citation>
    <scope>NUCLEOTIDE SEQUENCE [LARGE SCALE GENOMIC DNA]</scope>
    <source>
        <strain evidence="3 4">XS-10</strain>
    </source>
</reference>
<feature type="transmembrane region" description="Helical" evidence="2">
    <location>
        <begin position="100"/>
        <end position="130"/>
    </location>
</feature>
<feature type="region of interest" description="Disordered" evidence="1">
    <location>
        <begin position="23"/>
        <end position="60"/>
    </location>
</feature>
<dbReference type="RefSeq" id="WP_145848740.1">
    <property type="nucleotide sequence ID" value="NZ_CP042239.1"/>
</dbReference>
<evidence type="ECO:0000313" key="4">
    <source>
        <dbReference type="Proteomes" id="UP000318055"/>
    </source>
</evidence>
<sequence length="153" mass="17018">MTAIPPSRYKVVERGRRLVVIDTLTGKPASPEHGQVGSTLPHTPNAPRRTTERPVADAAPRRVDDRSGAAILTTSPFYDLKAPRQIVMDDRFNDRIGKAIGGWLIGLFFAISIAFLFFPWLIVLPFILAFQPKVRAAIRQWITARLDEVQAAS</sequence>
<organism evidence="3 4">
    <name type="scientific">Sphingomonas suaedae</name>
    <dbReference type="NCBI Taxonomy" id="2599297"/>
    <lineage>
        <taxon>Bacteria</taxon>
        <taxon>Pseudomonadati</taxon>
        <taxon>Pseudomonadota</taxon>
        <taxon>Alphaproteobacteria</taxon>
        <taxon>Sphingomonadales</taxon>
        <taxon>Sphingomonadaceae</taxon>
        <taxon>Sphingomonas</taxon>
    </lineage>
</organism>
<protein>
    <submittedName>
        <fullName evidence="3">Uncharacterized protein</fullName>
    </submittedName>
</protein>
<gene>
    <name evidence="3" type="ORF">FPZ54_15750</name>
</gene>